<name>A0A0R1WPG7_9LACO</name>
<comment type="caution">
    <text evidence="3">The sequence shown here is derived from an EMBL/GenBank/DDBJ whole genome shotgun (WGS) entry which is preliminary data.</text>
</comment>
<dbReference type="SUPFAM" id="SSF56601">
    <property type="entry name" value="beta-lactamase/transpeptidase-like"/>
    <property type="match status" value="1"/>
</dbReference>
<keyword evidence="1" id="KW-0732">Signal</keyword>
<evidence type="ECO:0000313" key="3">
    <source>
        <dbReference type="EMBL" id="KRM16947.1"/>
    </source>
</evidence>
<dbReference type="Proteomes" id="UP000050973">
    <property type="component" value="Unassembled WGS sequence"/>
</dbReference>
<dbReference type="Pfam" id="PF00144">
    <property type="entry name" value="Beta-lactamase"/>
    <property type="match status" value="1"/>
</dbReference>
<organism evidence="3 4">
    <name type="scientific">Limosilactobacillus oris DSM 4864</name>
    <dbReference type="NCBI Taxonomy" id="1423779"/>
    <lineage>
        <taxon>Bacteria</taxon>
        <taxon>Bacillati</taxon>
        <taxon>Bacillota</taxon>
        <taxon>Bacilli</taxon>
        <taxon>Lactobacillales</taxon>
        <taxon>Lactobacillaceae</taxon>
        <taxon>Limosilactobacillus</taxon>
    </lineage>
</organism>
<evidence type="ECO:0000256" key="1">
    <source>
        <dbReference type="SAM" id="SignalP"/>
    </source>
</evidence>
<protein>
    <submittedName>
        <fullName evidence="3">Beta-lactamase</fullName>
    </submittedName>
</protein>
<dbReference type="InterPro" id="IPR050491">
    <property type="entry name" value="AmpC-like"/>
</dbReference>
<dbReference type="EMBL" id="AZGE01000001">
    <property type="protein sequence ID" value="KRM16947.1"/>
    <property type="molecule type" value="Genomic_DNA"/>
</dbReference>
<dbReference type="InterPro" id="IPR012338">
    <property type="entry name" value="Beta-lactam/transpept-like"/>
</dbReference>
<dbReference type="PANTHER" id="PTHR46825:SF9">
    <property type="entry name" value="BETA-LACTAMASE-RELATED DOMAIN-CONTAINING PROTEIN"/>
    <property type="match status" value="1"/>
</dbReference>
<evidence type="ECO:0000259" key="2">
    <source>
        <dbReference type="Pfam" id="PF00144"/>
    </source>
</evidence>
<dbReference type="PANTHER" id="PTHR46825">
    <property type="entry name" value="D-ALANYL-D-ALANINE-CARBOXYPEPTIDASE/ENDOPEPTIDASE AMPH"/>
    <property type="match status" value="1"/>
</dbReference>
<reference evidence="3 4" key="1">
    <citation type="journal article" date="2015" name="Genome Announc.">
        <title>Expanding the biotechnology potential of lactobacilli through comparative genomics of 213 strains and associated genera.</title>
        <authorList>
            <person name="Sun Z."/>
            <person name="Harris H.M."/>
            <person name="McCann A."/>
            <person name="Guo C."/>
            <person name="Argimon S."/>
            <person name="Zhang W."/>
            <person name="Yang X."/>
            <person name="Jeffery I.B."/>
            <person name="Cooney J.C."/>
            <person name="Kagawa T.F."/>
            <person name="Liu W."/>
            <person name="Song Y."/>
            <person name="Salvetti E."/>
            <person name="Wrobel A."/>
            <person name="Rasinkangas P."/>
            <person name="Parkhill J."/>
            <person name="Rea M.C."/>
            <person name="O'Sullivan O."/>
            <person name="Ritari J."/>
            <person name="Douillard F.P."/>
            <person name="Paul Ross R."/>
            <person name="Yang R."/>
            <person name="Briner A.E."/>
            <person name="Felis G.E."/>
            <person name="de Vos W.M."/>
            <person name="Barrangou R."/>
            <person name="Klaenhammer T.R."/>
            <person name="Caufield P.W."/>
            <person name="Cui Y."/>
            <person name="Zhang H."/>
            <person name="O'Toole P.W."/>
        </authorList>
    </citation>
    <scope>NUCLEOTIDE SEQUENCE [LARGE SCALE GENOMIC DNA]</scope>
    <source>
        <strain evidence="3 4">DSM 4864</strain>
    </source>
</reference>
<sequence>MKKINLFFLLMLCSLGLLLIIQQPQVKAAPTDQQSQKHLQDYLKAHHINGVMLVNGKGSQPITITNNENANYRQTVKADQLFPIASLQKIITGTAIYQLRQKKQLDWDTPLNRYFPQVAGSEDITVRELMNHTSGLVNNDRPVMPLKGEKQQIAYMLKHLKNDHVHTWDYQDVDYEMLAAIIRKQTHTSYNTYLHQKFAQPLQLRQMKDFSEVAQKEVPQTMDQTVDWRQVTVTTSSDFGAGNLFMSPNDYWKFIYNEVLNNPTMTTEFYQQAAKQEVAYFGGVYFGGDIIRANGSVPGYNCCFIANYKTKKMVMLFTNNIDYLTLKSTSDDLLHNYMGD</sequence>
<dbReference type="InterPro" id="IPR001466">
    <property type="entry name" value="Beta-lactam-related"/>
</dbReference>
<dbReference type="PATRIC" id="fig|1423779.3.peg.108"/>
<dbReference type="Gene3D" id="3.40.710.10">
    <property type="entry name" value="DD-peptidase/beta-lactamase superfamily"/>
    <property type="match status" value="1"/>
</dbReference>
<evidence type="ECO:0000313" key="4">
    <source>
        <dbReference type="Proteomes" id="UP000050973"/>
    </source>
</evidence>
<proteinExistence type="predicted"/>
<dbReference type="RefSeq" id="WP_056983743.1">
    <property type="nucleotide sequence ID" value="NZ_AZGE01000001.1"/>
</dbReference>
<feature type="chain" id="PRO_5006412819" evidence="1">
    <location>
        <begin position="29"/>
        <end position="340"/>
    </location>
</feature>
<dbReference type="AlphaFoldDB" id="A0A0R1WPG7"/>
<feature type="domain" description="Beta-lactamase-related" evidence="2">
    <location>
        <begin position="37"/>
        <end position="319"/>
    </location>
</feature>
<feature type="signal peptide" evidence="1">
    <location>
        <begin position="1"/>
        <end position="28"/>
    </location>
</feature>
<gene>
    <name evidence="3" type="ORF">FC49_GL000106</name>
</gene>
<accession>A0A0R1WPG7</accession>